<keyword evidence="7" id="KW-1185">Reference proteome</keyword>
<dbReference type="GO" id="GO:1990133">
    <property type="term" value="C:molybdopterin adenylyltransferase complex"/>
    <property type="evidence" value="ECO:0007669"/>
    <property type="project" value="TreeGrafter"/>
</dbReference>
<name>L0DFI3_SINAD</name>
<dbReference type="FunFam" id="3.10.20.30:FF:000010">
    <property type="entry name" value="Molybdopterin synthase sulfur carrier subunit"/>
    <property type="match status" value="1"/>
</dbReference>
<sequence length="99" mass="10634">MQVTIRLFALAKQIVGRSELPLQLPESATVADLRQELARAYPELAPLIPNLMVAIESEYADDPRAIQEGEEVALIPPVSGGVGLNPRNSQAVTSSLQTV</sequence>
<evidence type="ECO:0000313" key="7">
    <source>
        <dbReference type="Proteomes" id="UP000010798"/>
    </source>
</evidence>
<dbReference type="eggNOG" id="COG1977">
    <property type="taxonomic scope" value="Bacteria"/>
</dbReference>
<dbReference type="GO" id="GO:0000166">
    <property type="term" value="F:nucleotide binding"/>
    <property type="evidence" value="ECO:0007669"/>
    <property type="project" value="UniProtKB-KW"/>
</dbReference>
<evidence type="ECO:0000256" key="1">
    <source>
        <dbReference type="ARBA" id="ARBA00005046"/>
    </source>
</evidence>
<dbReference type="STRING" id="886293.Sinac_3308"/>
<dbReference type="InterPro" id="IPR012675">
    <property type="entry name" value="Beta-grasp_dom_sf"/>
</dbReference>
<dbReference type="KEGG" id="saci:Sinac_3308"/>
<dbReference type="UniPathway" id="UPA00344"/>
<dbReference type="AlphaFoldDB" id="L0DFI3"/>
<proteinExistence type="inferred from homology"/>
<comment type="pathway">
    <text evidence="1">Cofactor biosynthesis; molybdopterin biosynthesis.</text>
</comment>
<protein>
    <recommendedName>
        <fullName evidence="5">Molybdopterin synthase sulfur carrier subunit</fullName>
    </recommendedName>
</protein>
<keyword evidence="3" id="KW-0501">Molybdenum cofactor biosynthesis</keyword>
<dbReference type="Gene3D" id="3.10.20.30">
    <property type="match status" value="1"/>
</dbReference>
<dbReference type="Pfam" id="PF02597">
    <property type="entry name" value="ThiS"/>
    <property type="match status" value="1"/>
</dbReference>
<dbReference type="InterPro" id="IPR016155">
    <property type="entry name" value="Mopterin_synth/thiamin_S_b"/>
</dbReference>
<dbReference type="OrthoDB" id="7066694at2"/>
<evidence type="ECO:0000256" key="4">
    <source>
        <dbReference type="ARBA" id="ARBA00024200"/>
    </source>
</evidence>
<dbReference type="SUPFAM" id="SSF54285">
    <property type="entry name" value="MoaD/ThiS"/>
    <property type="match status" value="1"/>
</dbReference>
<dbReference type="HOGENOM" id="CLU_114601_4_3_0"/>
<evidence type="ECO:0000313" key="6">
    <source>
        <dbReference type="EMBL" id="AGA27578.1"/>
    </source>
</evidence>
<evidence type="ECO:0000256" key="3">
    <source>
        <dbReference type="ARBA" id="ARBA00023150"/>
    </source>
</evidence>
<dbReference type="RefSeq" id="WP_015246724.1">
    <property type="nucleotide sequence ID" value="NC_019892.1"/>
</dbReference>
<evidence type="ECO:0000256" key="2">
    <source>
        <dbReference type="ARBA" id="ARBA00022741"/>
    </source>
</evidence>
<comment type="similarity">
    <text evidence="4">Belongs to the MoaD family.</text>
</comment>
<dbReference type="CDD" id="cd00754">
    <property type="entry name" value="Ubl_MoaD"/>
    <property type="match status" value="1"/>
</dbReference>
<dbReference type="PANTHER" id="PTHR33359">
    <property type="entry name" value="MOLYBDOPTERIN SYNTHASE SULFUR CARRIER SUBUNIT"/>
    <property type="match status" value="1"/>
</dbReference>
<keyword evidence="2" id="KW-0547">Nucleotide-binding</keyword>
<dbReference type="Proteomes" id="UP000010798">
    <property type="component" value="Chromosome"/>
</dbReference>
<dbReference type="InterPro" id="IPR044672">
    <property type="entry name" value="MOCS2A"/>
</dbReference>
<reference evidence="6 7" key="1">
    <citation type="submission" date="2012-02" db="EMBL/GenBank/DDBJ databases">
        <title>Complete sequence of chromosome of Singulisphaera acidiphila DSM 18658.</title>
        <authorList>
            <consortium name="US DOE Joint Genome Institute (JGI-PGF)"/>
            <person name="Lucas S."/>
            <person name="Copeland A."/>
            <person name="Lapidus A."/>
            <person name="Glavina del Rio T."/>
            <person name="Dalin E."/>
            <person name="Tice H."/>
            <person name="Bruce D."/>
            <person name="Goodwin L."/>
            <person name="Pitluck S."/>
            <person name="Peters L."/>
            <person name="Ovchinnikova G."/>
            <person name="Chertkov O."/>
            <person name="Kyrpides N."/>
            <person name="Mavromatis K."/>
            <person name="Ivanova N."/>
            <person name="Brettin T."/>
            <person name="Detter J.C."/>
            <person name="Han C."/>
            <person name="Larimer F."/>
            <person name="Land M."/>
            <person name="Hauser L."/>
            <person name="Markowitz V."/>
            <person name="Cheng J.-F."/>
            <person name="Hugenholtz P."/>
            <person name="Woyke T."/>
            <person name="Wu D."/>
            <person name="Tindall B."/>
            <person name="Pomrenke H."/>
            <person name="Brambilla E."/>
            <person name="Klenk H.-P."/>
            <person name="Eisen J.A."/>
        </authorList>
    </citation>
    <scope>NUCLEOTIDE SEQUENCE [LARGE SCALE GENOMIC DNA]</scope>
    <source>
        <strain evidence="7">ATCC BAA-1392 / DSM 18658 / VKM B-2454 / MOB10</strain>
    </source>
</reference>
<dbReference type="PANTHER" id="PTHR33359:SF1">
    <property type="entry name" value="MOLYBDOPTERIN SYNTHASE SULFUR CARRIER SUBUNIT"/>
    <property type="match status" value="1"/>
</dbReference>
<organism evidence="6 7">
    <name type="scientific">Singulisphaera acidiphila (strain ATCC BAA-1392 / DSM 18658 / VKM B-2454 / MOB10)</name>
    <dbReference type="NCBI Taxonomy" id="886293"/>
    <lineage>
        <taxon>Bacteria</taxon>
        <taxon>Pseudomonadati</taxon>
        <taxon>Planctomycetota</taxon>
        <taxon>Planctomycetia</taxon>
        <taxon>Isosphaerales</taxon>
        <taxon>Isosphaeraceae</taxon>
        <taxon>Singulisphaera</taxon>
    </lineage>
</organism>
<dbReference type="InterPro" id="IPR003749">
    <property type="entry name" value="ThiS/MoaD-like"/>
</dbReference>
<dbReference type="EMBL" id="CP003364">
    <property type="protein sequence ID" value="AGA27578.1"/>
    <property type="molecule type" value="Genomic_DNA"/>
</dbReference>
<evidence type="ECO:0000256" key="5">
    <source>
        <dbReference type="ARBA" id="ARBA00024247"/>
    </source>
</evidence>
<gene>
    <name evidence="6" type="ordered locus">Sinac_3308</name>
</gene>
<dbReference type="NCBIfam" id="TIGR01682">
    <property type="entry name" value="moaD"/>
    <property type="match status" value="1"/>
</dbReference>
<dbReference type="GO" id="GO:0006777">
    <property type="term" value="P:Mo-molybdopterin cofactor biosynthetic process"/>
    <property type="evidence" value="ECO:0007669"/>
    <property type="project" value="UniProtKB-KW"/>
</dbReference>
<accession>L0DFI3</accession>